<dbReference type="PANTHER" id="PTHR30408:SF12">
    <property type="entry name" value="TYPE I RESTRICTION ENZYME MJAVIII SPECIFICITY SUBUNIT"/>
    <property type="match status" value="1"/>
</dbReference>
<keyword evidence="6" id="KW-0255">Endonuclease</keyword>
<accession>A0A7Y0XAH8</accession>
<proteinExistence type="inferred from homology"/>
<dbReference type="Pfam" id="PF01420">
    <property type="entry name" value="Methylase_S"/>
    <property type="match status" value="2"/>
</dbReference>
<evidence type="ECO:0000313" key="6">
    <source>
        <dbReference type="EMBL" id="NMU81638.1"/>
    </source>
</evidence>
<dbReference type="PANTHER" id="PTHR30408">
    <property type="entry name" value="TYPE-1 RESTRICTION ENZYME ECOKI SPECIFICITY PROTEIN"/>
    <property type="match status" value="1"/>
</dbReference>
<keyword evidence="2" id="KW-0680">Restriction system</keyword>
<reference evidence="6 7" key="1">
    <citation type="submission" date="2020-04" db="EMBL/GenBank/DDBJ databases">
        <title>Whole-genome sequencing of Vibrio spp. from China reveals different genetic environments of blaCTX-M-14 among diverse lineages.</title>
        <authorList>
            <person name="Zheng Z."/>
            <person name="Ye L."/>
            <person name="Chen S."/>
        </authorList>
    </citation>
    <scope>NUCLEOTIDE SEQUENCE [LARGE SCALE GENOMIC DNA]</scope>
    <source>
        <strain evidence="6 7">Vb0551</strain>
    </source>
</reference>
<dbReference type="GO" id="GO:0009307">
    <property type="term" value="P:DNA restriction-modification system"/>
    <property type="evidence" value="ECO:0007669"/>
    <property type="project" value="UniProtKB-KW"/>
</dbReference>
<dbReference type="SUPFAM" id="SSF116734">
    <property type="entry name" value="DNA methylase specificity domain"/>
    <property type="match status" value="2"/>
</dbReference>
<evidence type="ECO:0000256" key="2">
    <source>
        <dbReference type="ARBA" id="ARBA00022747"/>
    </source>
</evidence>
<keyword evidence="6" id="KW-0378">Hydrolase</keyword>
<keyword evidence="6" id="KW-0540">Nuclease</keyword>
<dbReference type="AlphaFoldDB" id="A0A7Y0XAH8"/>
<protein>
    <submittedName>
        <fullName evidence="6">Restriction endonuclease subunit S</fullName>
    </submittedName>
</protein>
<evidence type="ECO:0000313" key="7">
    <source>
        <dbReference type="Proteomes" id="UP000518904"/>
    </source>
</evidence>
<comment type="similarity">
    <text evidence="1">Belongs to the type-I restriction system S methylase family.</text>
</comment>
<keyword evidence="4" id="KW-0175">Coiled coil</keyword>
<dbReference type="EMBL" id="JABCLB010000221">
    <property type="protein sequence ID" value="NMU81638.1"/>
    <property type="molecule type" value="Genomic_DNA"/>
</dbReference>
<dbReference type="GO" id="GO:0004519">
    <property type="term" value="F:endonuclease activity"/>
    <property type="evidence" value="ECO:0007669"/>
    <property type="project" value="UniProtKB-KW"/>
</dbReference>
<gene>
    <name evidence="6" type="ORF">HKB16_01970</name>
</gene>
<feature type="coiled-coil region" evidence="4">
    <location>
        <begin position="373"/>
        <end position="400"/>
    </location>
</feature>
<comment type="caution">
    <text evidence="6">The sequence shown here is derived from an EMBL/GenBank/DDBJ whole genome shotgun (WGS) entry which is preliminary data.</text>
</comment>
<dbReference type="InterPro" id="IPR000055">
    <property type="entry name" value="Restrct_endonuc_typeI_TRD"/>
</dbReference>
<dbReference type="Gene3D" id="1.10.287.1120">
    <property type="entry name" value="Bipartite methylase S protein"/>
    <property type="match status" value="1"/>
</dbReference>
<evidence type="ECO:0000259" key="5">
    <source>
        <dbReference type="Pfam" id="PF01420"/>
    </source>
</evidence>
<dbReference type="InterPro" id="IPR052021">
    <property type="entry name" value="Type-I_RS_S_subunit"/>
</dbReference>
<evidence type="ECO:0000256" key="4">
    <source>
        <dbReference type="SAM" id="Coils"/>
    </source>
</evidence>
<dbReference type="RefSeq" id="WP_141180525.1">
    <property type="nucleotide sequence ID" value="NZ_CP041202.1"/>
</dbReference>
<keyword evidence="3" id="KW-0238">DNA-binding</keyword>
<name>A0A7Y0XAH8_VIBPH</name>
<organism evidence="6 7">
    <name type="scientific">Vibrio parahaemolyticus</name>
    <dbReference type="NCBI Taxonomy" id="670"/>
    <lineage>
        <taxon>Bacteria</taxon>
        <taxon>Pseudomonadati</taxon>
        <taxon>Pseudomonadota</taxon>
        <taxon>Gammaproteobacteria</taxon>
        <taxon>Vibrionales</taxon>
        <taxon>Vibrionaceae</taxon>
        <taxon>Vibrio</taxon>
    </lineage>
</organism>
<evidence type="ECO:0000256" key="1">
    <source>
        <dbReference type="ARBA" id="ARBA00010923"/>
    </source>
</evidence>
<feature type="domain" description="Type I restriction modification DNA specificity" evidence="5">
    <location>
        <begin position="3"/>
        <end position="184"/>
    </location>
</feature>
<evidence type="ECO:0000256" key="3">
    <source>
        <dbReference type="ARBA" id="ARBA00023125"/>
    </source>
</evidence>
<sequence length="416" mass="46600">MVPNGWKHSTIADISNTTMGFAFKSSDFVKDGVPLIRMGNLYQNQLQLDRNPVFLPHHYISEYEKFVLRSGDLVMSMTGTMGKRDYGFTVQIPNHSPECLLNQRVMKFDANRNSCKEFLLNLLKSEYVLDRLYSFPGGTKQANLSAKQVGDIPILLPPLPEQRKIAKILSTWDKAIATTERLIAVSKQQKKALMQQLLTGKKRLLNPETGKAFEGDWDRHSLSDLVYVDKKSLGKKTPDDFEFKYISLSDVATGNIGANLEIHKYATAPSRARRVLQNGDILLSTVRPNLKGFAKISEKHADCIASTGFSVLTPKKRVSADYIYQYIFSSHVTGQIDSLVVGSNYPAINSSDVAGLKIYCPTYEEQQKIASVLTAADKEIELLQAKLAHLKDEKKALMQQLLTGKRRVKVEHTEAA</sequence>
<dbReference type="GO" id="GO:0003677">
    <property type="term" value="F:DNA binding"/>
    <property type="evidence" value="ECO:0007669"/>
    <property type="project" value="UniProtKB-KW"/>
</dbReference>
<dbReference type="InterPro" id="IPR044946">
    <property type="entry name" value="Restrct_endonuc_typeI_TRD_sf"/>
</dbReference>
<dbReference type="Gene3D" id="3.90.220.20">
    <property type="entry name" value="DNA methylase specificity domains"/>
    <property type="match status" value="2"/>
</dbReference>
<dbReference type="CDD" id="cd17278">
    <property type="entry name" value="RMtype1_S_LdeBORF1052P-TRD2-CR2"/>
    <property type="match status" value="1"/>
</dbReference>
<dbReference type="Proteomes" id="UP000518904">
    <property type="component" value="Unassembled WGS sequence"/>
</dbReference>
<feature type="domain" description="Type I restriction modification DNA specificity" evidence="5">
    <location>
        <begin position="216"/>
        <end position="391"/>
    </location>
</feature>